<evidence type="ECO:0000256" key="4">
    <source>
        <dbReference type="ARBA" id="ARBA00022771"/>
    </source>
</evidence>
<dbReference type="PROSITE" id="PS00028">
    <property type="entry name" value="ZINC_FINGER_C2H2_1"/>
    <property type="match status" value="5"/>
</dbReference>
<organism evidence="10 11">
    <name type="scientific">Culex pipiens pipiens</name>
    <name type="common">Northern house mosquito</name>
    <dbReference type="NCBI Taxonomy" id="38569"/>
    <lineage>
        <taxon>Eukaryota</taxon>
        <taxon>Metazoa</taxon>
        <taxon>Ecdysozoa</taxon>
        <taxon>Arthropoda</taxon>
        <taxon>Hexapoda</taxon>
        <taxon>Insecta</taxon>
        <taxon>Pterygota</taxon>
        <taxon>Neoptera</taxon>
        <taxon>Endopterygota</taxon>
        <taxon>Diptera</taxon>
        <taxon>Nematocera</taxon>
        <taxon>Culicoidea</taxon>
        <taxon>Culicidae</taxon>
        <taxon>Culicinae</taxon>
        <taxon>Culicini</taxon>
        <taxon>Culex</taxon>
        <taxon>Culex</taxon>
    </lineage>
</organism>
<dbReference type="Proteomes" id="UP001562425">
    <property type="component" value="Unassembled WGS sequence"/>
</dbReference>
<keyword evidence="5" id="KW-0862">Zinc</keyword>
<dbReference type="PROSITE" id="PS50157">
    <property type="entry name" value="ZINC_FINGER_C2H2_2"/>
    <property type="match status" value="7"/>
</dbReference>
<feature type="region of interest" description="Disordered" evidence="8">
    <location>
        <begin position="34"/>
        <end position="82"/>
    </location>
</feature>
<dbReference type="PANTHER" id="PTHR24376">
    <property type="entry name" value="ZINC FINGER PROTEIN"/>
    <property type="match status" value="1"/>
</dbReference>
<protein>
    <recommendedName>
        <fullName evidence="9">C2H2-type domain-containing protein</fullName>
    </recommendedName>
</protein>
<sequence>MVKIELVWNPTLKTLVSTGSSITELPSLPSVEDLVTKPQVSPQPAPTVDDLPLDLSTPKPTVKEPAPKSVSRKPRTKTPRPNYQTDFVCQTCNKTFGRQSGLVQHVKSKHSGPCPFKCGQCGKRFPTEAQLAEHETRHSMADKPYKCTEPDCTSQFVHKNDLARHFQGSHGEARRTMEPIILDLAQMENYQHDYYSTYGDQMQYSYDTPQYSAAQPYAQPGYDYYQYQNVADQLVYSAPPGHDAVIVLATDQQSGPFSNSTQLDADADTSVMSFKTEAEMLDYFSTLGGIDNIQILPIVGKMENTEKYIDQTPGQSVPAVVVEPPTTIDSKDLVPVLPPQPEQPVQRKPSTKSTTLTAPKRPRTRHVYENSSFVCEPCGRTFGRRSSLRQHNNVHHSGPREHRCEECGKRFHTVDDLHRHVKRHVTLHKPYKCTECPRQFNYQQDLVRHVAVQHGVAKYACQHCGKRSARRDHLLAHEATHTRRLDRTPRRNRFQELAQQQVEN</sequence>
<keyword evidence="3" id="KW-0677">Repeat</keyword>
<evidence type="ECO:0000256" key="2">
    <source>
        <dbReference type="ARBA" id="ARBA00022723"/>
    </source>
</evidence>
<dbReference type="FunFam" id="3.30.160.60:FF:000446">
    <property type="entry name" value="Zinc finger protein"/>
    <property type="match status" value="2"/>
</dbReference>
<feature type="domain" description="C2H2-type" evidence="9">
    <location>
        <begin position="87"/>
        <end position="115"/>
    </location>
</feature>
<feature type="domain" description="C2H2-type" evidence="9">
    <location>
        <begin position="116"/>
        <end position="143"/>
    </location>
</feature>
<name>A0ABD1D7K6_CULPP</name>
<gene>
    <name evidence="10" type="ORF">pipiens_002871</name>
</gene>
<dbReference type="AlphaFoldDB" id="A0ABD1D7K6"/>
<keyword evidence="4 7" id="KW-0863">Zinc-finger</keyword>
<evidence type="ECO:0000313" key="11">
    <source>
        <dbReference type="Proteomes" id="UP001562425"/>
    </source>
</evidence>
<feature type="domain" description="C2H2-type" evidence="9">
    <location>
        <begin position="431"/>
        <end position="459"/>
    </location>
</feature>
<feature type="domain" description="C2H2-type" evidence="9">
    <location>
        <begin position="145"/>
        <end position="175"/>
    </location>
</feature>
<evidence type="ECO:0000256" key="8">
    <source>
        <dbReference type="SAM" id="MobiDB-lite"/>
    </source>
</evidence>
<dbReference type="Gene3D" id="3.30.160.60">
    <property type="entry name" value="Classic Zinc Finger"/>
    <property type="match status" value="6"/>
</dbReference>
<accession>A0ABD1D7K6</accession>
<feature type="domain" description="C2H2-type" evidence="9">
    <location>
        <begin position="373"/>
        <end position="401"/>
    </location>
</feature>
<keyword evidence="2" id="KW-0479">Metal-binding</keyword>
<dbReference type="Pfam" id="PF00096">
    <property type="entry name" value="zf-C2H2"/>
    <property type="match status" value="5"/>
</dbReference>
<feature type="region of interest" description="Disordered" evidence="8">
    <location>
        <begin position="330"/>
        <end position="362"/>
    </location>
</feature>
<dbReference type="Pfam" id="PF13894">
    <property type="entry name" value="zf-C2H2_4"/>
    <property type="match status" value="1"/>
</dbReference>
<proteinExistence type="predicted"/>
<dbReference type="InterPro" id="IPR013087">
    <property type="entry name" value="Znf_C2H2_type"/>
</dbReference>
<dbReference type="GO" id="GO:0005634">
    <property type="term" value="C:nucleus"/>
    <property type="evidence" value="ECO:0007669"/>
    <property type="project" value="UniProtKB-SubCell"/>
</dbReference>
<feature type="domain" description="C2H2-type" evidence="9">
    <location>
        <begin position="402"/>
        <end position="429"/>
    </location>
</feature>
<feature type="domain" description="C2H2-type" evidence="9">
    <location>
        <begin position="459"/>
        <end position="486"/>
    </location>
</feature>
<evidence type="ECO:0000259" key="9">
    <source>
        <dbReference type="PROSITE" id="PS50157"/>
    </source>
</evidence>
<dbReference type="SUPFAM" id="SSF57667">
    <property type="entry name" value="beta-beta-alpha zinc fingers"/>
    <property type="match status" value="4"/>
</dbReference>
<dbReference type="GO" id="GO:0008270">
    <property type="term" value="F:zinc ion binding"/>
    <property type="evidence" value="ECO:0007669"/>
    <property type="project" value="UniProtKB-KW"/>
</dbReference>
<dbReference type="PANTHER" id="PTHR24376:SF95">
    <property type="entry name" value="ZINC FINGER PROTEIN 319"/>
    <property type="match status" value="1"/>
</dbReference>
<dbReference type="EMBL" id="JBEHCU010007186">
    <property type="protein sequence ID" value="KAL1395330.1"/>
    <property type="molecule type" value="Genomic_DNA"/>
</dbReference>
<comment type="caution">
    <text evidence="10">The sequence shown here is derived from an EMBL/GenBank/DDBJ whole genome shotgun (WGS) entry which is preliminary data.</text>
</comment>
<dbReference type="InterPro" id="IPR036236">
    <property type="entry name" value="Znf_C2H2_sf"/>
</dbReference>
<evidence type="ECO:0000256" key="3">
    <source>
        <dbReference type="ARBA" id="ARBA00022737"/>
    </source>
</evidence>
<evidence type="ECO:0000313" key="10">
    <source>
        <dbReference type="EMBL" id="KAL1395330.1"/>
    </source>
</evidence>
<evidence type="ECO:0000256" key="1">
    <source>
        <dbReference type="ARBA" id="ARBA00004123"/>
    </source>
</evidence>
<keyword evidence="6" id="KW-0539">Nucleus</keyword>
<dbReference type="SMART" id="SM00355">
    <property type="entry name" value="ZnF_C2H2"/>
    <property type="match status" value="7"/>
</dbReference>
<reference evidence="10 11" key="1">
    <citation type="submission" date="2024-05" db="EMBL/GenBank/DDBJ databases">
        <title>Culex pipiens pipiens assembly and annotation.</title>
        <authorList>
            <person name="Alout H."/>
            <person name="Durand T."/>
        </authorList>
    </citation>
    <scope>NUCLEOTIDE SEQUENCE [LARGE SCALE GENOMIC DNA]</scope>
    <source>
        <strain evidence="10">HA-2024</strain>
        <tissue evidence="10">Whole body</tissue>
    </source>
</reference>
<keyword evidence="11" id="KW-1185">Reference proteome</keyword>
<evidence type="ECO:0000256" key="7">
    <source>
        <dbReference type="PROSITE-ProRule" id="PRU00042"/>
    </source>
</evidence>
<evidence type="ECO:0000256" key="5">
    <source>
        <dbReference type="ARBA" id="ARBA00022833"/>
    </source>
</evidence>
<evidence type="ECO:0000256" key="6">
    <source>
        <dbReference type="ARBA" id="ARBA00023242"/>
    </source>
</evidence>
<comment type="subcellular location">
    <subcellularLocation>
        <location evidence="1">Nucleus</location>
    </subcellularLocation>
</comment>